<dbReference type="Gene3D" id="2.60.120.10">
    <property type="entry name" value="Jelly Rolls"/>
    <property type="match status" value="1"/>
</dbReference>
<evidence type="ECO:0000256" key="1">
    <source>
        <dbReference type="ARBA" id="ARBA00022723"/>
    </source>
</evidence>
<organism evidence="4 5">
    <name type="scientific">Cherax quadricarinatus</name>
    <name type="common">Australian red claw crayfish</name>
    <dbReference type="NCBI Taxonomy" id="27406"/>
    <lineage>
        <taxon>Eukaryota</taxon>
        <taxon>Metazoa</taxon>
        <taxon>Ecdysozoa</taxon>
        <taxon>Arthropoda</taxon>
        <taxon>Crustacea</taxon>
        <taxon>Multicrustacea</taxon>
        <taxon>Malacostraca</taxon>
        <taxon>Eumalacostraca</taxon>
        <taxon>Eucarida</taxon>
        <taxon>Decapoda</taxon>
        <taxon>Pleocyemata</taxon>
        <taxon>Astacidea</taxon>
        <taxon>Parastacoidea</taxon>
        <taxon>Parastacidae</taxon>
        <taxon>Cherax</taxon>
    </lineage>
</organism>
<evidence type="ECO:0008006" key="6">
    <source>
        <dbReference type="Google" id="ProtNLM"/>
    </source>
</evidence>
<dbReference type="GO" id="GO:0046872">
    <property type="term" value="F:metal ion binding"/>
    <property type="evidence" value="ECO:0007669"/>
    <property type="project" value="UniProtKB-KW"/>
</dbReference>
<dbReference type="AlphaFoldDB" id="A0AAW0WGB8"/>
<evidence type="ECO:0000313" key="5">
    <source>
        <dbReference type="Proteomes" id="UP001445076"/>
    </source>
</evidence>
<accession>A0AAW0WGB8</accession>
<dbReference type="Pfam" id="PF07847">
    <property type="entry name" value="PCO_ADO"/>
    <property type="match status" value="1"/>
</dbReference>
<evidence type="ECO:0000256" key="2">
    <source>
        <dbReference type="ARBA" id="ARBA00023002"/>
    </source>
</evidence>
<keyword evidence="5" id="KW-1185">Reference proteome</keyword>
<comment type="caution">
    <text evidence="4">The sequence shown here is derived from an EMBL/GenBank/DDBJ whole genome shotgun (WGS) entry which is preliminary data.</text>
</comment>
<dbReference type="CDD" id="cd20289">
    <property type="entry name" value="cupin_ADO"/>
    <property type="match status" value="1"/>
</dbReference>
<dbReference type="EMBL" id="JARKIK010000063">
    <property type="protein sequence ID" value="KAK8730687.1"/>
    <property type="molecule type" value="Genomic_DNA"/>
</dbReference>
<dbReference type="PANTHER" id="PTHR22966:SF61">
    <property type="entry name" value="2-AMINOETHANETHIOL DIOXYGENASE"/>
    <property type="match status" value="1"/>
</dbReference>
<evidence type="ECO:0000256" key="3">
    <source>
        <dbReference type="ARBA" id="ARBA00023004"/>
    </source>
</evidence>
<keyword evidence="1" id="KW-0479">Metal-binding</keyword>
<dbReference type="InterPro" id="IPR014710">
    <property type="entry name" value="RmlC-like_jellyroll"/>
</dbReference>
<keyword evidence="2" id="KW-0560">Oxidoreductase</keyword>
<dbReference type="InterPro" id="IPR012864">
    <property type="entry name" value="PCO/ADO"/>
</dbReference>
<gene>
    <name evidence="4" type="ORF">OTU49_007870</name>
</gene>
<evidence type="ECO:0000313" key="4">
    <source>
        <dbReference type="EMBL" id="KAK8730687.1"/>
    </source>
</evidence>
<dbReference type="PANTHER" id="PTHR22966">
    <property type="entry name" value="2-AMINOETHANETHIOL DIOXYGENASE"/>
    <property type="match status" value="1"/>
</dbReference>
<protein>
    <recommendedName>
        <fullName evidence="6">2-aminoethanethiol dioxygenase</fullName>
    </recommendedName>
</protein>
<keyword evidence="3" id="KW-0408">Iron</keyword>
<dbReference type="InterPro" id="IPR011051">
    <property type="entry name" value="RmlC_Cupin_sf"/>
</dbReference>
<dbReference type="GO" id="GO:0005739">
    <property type="term" value="C:mitochondrion"/>
    <property type="evidence" value="ECO:0007669"/>
    <property type="project" value="TreeGrafter"/>
</dbReference>
<dbReference type="SUPFAM" id="SSF51182">
    <property type="entry name" value="RmlC-like cupins"/>
    <property type="match status" value="1"/>
</dbReference>
<reference evidence="4 5" key="1">
    <citation type="journal article" date="2024" name="BMC Genomics">
        <title>Genome assembly of redclaw crayfish (Cherax quadricarinatus) provides insights into its immune adaptation and hypoxia tolerance.</title>
        <authorList>
            <person name="Liu Z."/>
            <person name="Zheng J."/>
            <person name="Li H."/>
            <person name="Fang K."/>
            <person name="Wang S."/>
            <person name="He J."/>
            <person name="Zhou D."/>
            <person name="Weng S."/>
            <person name="Chi M."/>
            <person name="Gu Z."/>
            <person name="He J."/>
            <person name="Li F."/>
            <person name="Wang M."/>
        </authorList>
    </citation>
    <scope>NUCLEOTIDE SEQUENCE [LARGE SCALE GENOMIC DNA]</scope>
    <source>
        <strain evidence="4">ZL_2023a</strain>
    </source>
</reference>
<name>A0AAW0WGB8_CHEQU</name>
<sequence>MTTLIQKVGRLAVKTFRREPKLSATAFNAHYEQLYNLLNTVTTQDLNLDHQLLYDRGTFNASRDGAPVTYMQLYEDSDVTICVFILKRGVRLPLHDHPGMYGLLKVVYGAVSVQSYSFIDTAVEGKQSGLMGSRPLPGVFPANKHQQLKVCASDPACHLCPGEQNIHEIYSLDGPAAFLDVLSPPYGPDERLGMERDCHYYQEIDSSWTAPQLSDGNRVLLVSIPTPSDFWCDQTDYQGPTIGEDGDEHGS</sequence>
<dbReference type="GO" id="GO:0016702">
    <property type="term" value="F:oxidoreductase activity, acting on single donors with incorporation of molecular oxygen, incorporation of two atoms of oxygen"/>
    <property type="evidence" value="ECO:0007669"/>
    <property type="project" value="InterPro"/>
</dbReference>
<proteinExistence type="predicted"/>
<dbReference type="Proteomes" id="UP001445076">
    <property type="component" value="Unassembled WGS sequence"/>
</dbReference>